<comment type="caution">
    <text evidence="1">The sequence shown here is derived from an EMBL/GenBank/DDBJ whole genome shotgun (WGS) entry which is preliminary data.</text>
</comment>
<evidence type="ECO:0000313" key="1">
    <source>
        <dbReference type="EMBL" id="KMZ62939.1"/>
    </source>
</evidence>
<name>A0A0K9P1S9_ZOSMR</name>
<gene>
    <name evidence="1" type="ORF">ZOSMA_434G00050</name>
</gene>
<organism evidence="1 2">
    <name type="scientific">Zostera marina</name>
    <name type="common">Eelgrass</name>
    <dbReference type="NCBI Taxonomy" id="29655"/>
    <lineage>
        <taxon>Eukaryota</taxon>
        <taxon>Viridiplantae</taxon>
        <taxon>Streptophyta</taxon>
        <taxon>Embryophyta</taxon>
        <taxon>Tracheophyta</taxon>
        <taxon>Spermatophyta</taxon>
        <taxon>Magnoliopsida</taxon>
        <taxon>Liliopsida</taxon>
        <taxon>Zosteraceae</taxon>
        <taxon>Zostera</taxon>
    </lineage>
</organism>
<protein>
    <submittedName>
        <fullName evidence="1">Uncharacterized protein</fullName>
    </submittedName>
</protein>
<accession>A0A0K9P1S9</accession>
<reference evidence="2" key="1">
    <citation type="journal article" date="2016" name="Nature">
        <title>The genome of the seagrass Zostera marina reveals angiosperm adaptation to the sea.</title>
        <authorList>
            <person name="Olsen J.L."/>
            <person name="Rouze P."/>
            <person name="Verhelst B."/>
            <person name="Lin Y.-C."/>
            <person name="Bayer T."/>
            <person name="Collen J."/>
            <person name="Dattolo E."/>
            <person name="De Paoli E."/>
            <person name="Dittami S."/>
            <person name="Maumus F."/>
            <person name="Michel G."/>
            <person name="Kersting A."/>
            <person name="Lauritano C."/>
            <person name="Lohaus R."/>
            <person name="Toepel M."/>
            <person name="Tonon T."/>
            <person name="Vanneste K."/>
            <person name="Amirebrahimi M."/>
            <person name="Brakel J."/>
            <person name="Bostroem C."/>
            <person name="Chovatia M."/>
            <person name="Grimwood J."/>
            <person name="Jenkins J.W."/>
            <person name="Jueterbock A."/>
            <person name="Mraz A."/>
            <person name="Stam W.T."/>
            <person name="Tice H."/>
            <person name="Bornberg-Bauer E."/>
            <person name="Green P.J."/>
            <person name="Pearson G.A."/>
            <person name="Procaccini G."/>
            <person name="Duarte C.M."/>
            <person name="Schmutz J."/>
            <person name="Reusch T.B.H."/>
            <person name="Van de Peer Y."/>
        </authorList>
    </citation>
    <scope>NUCLEOTIDE SEQUENCE [LARGE SCALE GENOMIC DNA]</scope>
    <source>
        <strain evidence="2">cv. Finnish</strain>
    </source>
</reference>
<dbReference type="Proteomes" id="UP000036987">
    <property type="component" value="Unassembled WGS sequence"/>
</dbReference>
<evidence type="ECO:0000313" key="2">
    <source>
        <dbReference type="Proteomes" id="UP000036987"/>
    </source>
</evidence>
<dbReference type="OrthoDB" id="267079at2759"/>
<proteinExistence type="predicted"/>
<sequence>MTINDFLFSLVIYNINLVKLHHYIKQSKIIYKAMAISYNPRK</sequence>
<dbReference type="AlphaFoldDB" id="A0A0K9P1S9"/>
<dbReference type="EMBL" id="LFYR01001291">
    <property type="protein sequence ID" value="KMZ62939.1"/>
    <property type="molecule type" value="Genomic_DNA"/>
</dbReference>
<keyword evidence="2" id="KW-1185">Reference proteome</keyword>